<dbReference type="Pfam" id="PF07813">
    <property type="entry name" value="LTXXQ"/>
    <property type="match status" value="1"/>
</dbReference>
<accession>A0A2R5F6X1</accession>
<keyword evidence="3 5" id="KW-0732">Signal</keyword>
<dbReference type="InterPro" id="IPR052211">
    <property type="entry name" value="Cpx_auxiliary_protein"/>
</dbReference>
<dbReference type="InterPro" id="IPR012899">
    <property type="entry name" value="LTXXQ"/>
</dbReference>
<organism evidence="6 7">
    <name type="scientific">Novimethylophilus kurashikiensis</name>
    <dbReference type="NCBI Taxonomy" id="1825523"/>
    <lineage>
        <taxon>Bacteria</taxon>
        <taxon>Pseudomonadati</taxon>
        <taxon>Pseudomonadota</taxon>
        <taxon>Betaproteobacteria</taxon>
        <taxon>Nitrosomonadales</taxon>
        <taxon>Methylophilaceae</taxon>
        <taxon>Novimethylophilus</taxon>
    </lineage>
</organism>
<sequence>MLENFLETLMYSTQNYLKSLAALFCASLLLPAAAVAQPGRPIAPEHCGVLPPSPPFADDKFLEGPLPPFLHGLDLTESQRDAVFDILHAQAPMLRDRMKALRKGEEALRGLTLSMSYDEDKVRELLEENSENLAELTKLRIQGEHRIYTLLTAEQRKLVAERKSKGEFKPMNHCENKPQVGFKVL</sequence>
<feature type="signal peptide" evidence="5">
    <location>
        <begin position="1"/>
        <end position="36"/>
    </location>
</feature>
<keyword evidence="4" id="KW-0574">Periplasm</keyword>
<dbReference type="EMBL" id="BDOQ01000001">
    <property type="protein sequence ID" value="GBG12663.1"/>
    <property type="molecule type" value="Genomic_DNA"/>
</dbReference>
<comment type="similarity">
    <text evidence="2">Belongs to the CpxP/Spy family.</text>
</comment>
<dbReference type="CDD" id="cd09916">
    <property type="entry name" value="CpxP_like"/>
    <property type="match status" value="1"/>
</dbReference>
<feature type="chain" id="PRO_5015337951" evidence="5">
    <location>
        <begin position="37"/>
        <end position="185"/>
    </location>
</feature>
<dbReference type="PANTHER" id="PTHR38102:SF1">
    <property type="entry name" value="PERIPLASMIC CHAPERONE SPY"/>
    <property type="match status" value="1"/>
</dbReference>
<proteinExistence type="inferred from homology"/>
<dbReference type="Gene3D" id="1.20.120.1490">
    <property type="match status" value="1"/>
</dbReference>
<reference evidence="6 7" key="1">
    <citation type="journal article" date="2018" name="Environ. Microbiol.">
        <title>Isolation and genomic characterization of Novimethylophilus kurashikiensis gen. nov. sp. nov., a new lanthanide-dependent methylotrophic species of Methylophilaceae.</title>
        <authorList>
            <person name="Lv H."/>
            <person name="Sahin N."/>
            <person name="Tani A."/>
        </authorList>
    </citation>
    <scope>NUCLEOTIDE SEQUENCE [LARGE SCALE GENOMIC DNA]</scope>
    <source>
        <strain evidence="6 7">La2-4</strain>
    </source>
</reference>
<evidence type="ECO:0000256" key="3">
    <source>
        <dbReference type="ARBA" id="ARBA00022729"/>
    </source>
</evidence>
<name>A0A2R5F6X1_9PROT</name>
<comment type="caution">
    <text evidence="6">The sequence shown here is derived from an EMBL/GenBank/DDBJ whole genome shotgun (WGS) entry which is preliminary data.</text>
</comment>
<dbReference type="Proteomes" id="UP000245081">
    <property type="component" value="Unassembled WGS sequence"/>
</dbReference>
<evidence type="ECO:0000256" key="2">
    <source>
        <dbReference type="ARBA" id="ARBA00008441"/>
    </source>
</evidence>
<evidence type="ECO:0000313" key="7">
    <source>
        <dbReference type="Proteomes" id="UP000245081"/>
    </source>
</evidence>
<dbReference type="PANTHER" id="PTHR38102">
    <property type="entry name" value="PERIPLASMIC CHAPERONE SPY"/>
    <property type="match status" value="1"/>
</dbReference>
<dbReference type="AlphaFoldDB" id="A0A2R5F6X1"/>
<comment type="subcellular location">
    <subcellularLocation>
        <location evidence="1">Periplasm</location>
    </subcellularLocation>
</comment>
<evidence type="ECO:0000256" key="4">
    <source>
        <dbReference type="ARBA" id="ARBA00022764"/>
    </source>
</evidence>
<evidence type="ECO:0000256" key="1">
    <source>
        <dbReference type="ARBA" id="ARBA00004418"/>
    </source>
</evidence>
<gene>
    <name evidence="6" type="ORF">NMK_0194</name>
</gene>
<dbReference type="GO" id="GO:0030288">
    <property type="term" value="C:outer membrane-bounded periplasmic space"/>
    <property type="evidence" value="ECO:0007669"/>
    <property type="project" value="TreeGrafter"/>
</dbReference>
<keyword evidence="7" id="KW-1185">Reference proteome</keyword>
<evidence type="ECO:0000256" key="5">
    <source>
        <dbReference type="SAM" id="SignalP"/>
    </source>
</evidence>
<dbReference type="GO" id="GO:0051082">
    <property type="term" value="F:unfolded protein binding"/>
    <property type="evidence" value="ECO:0007669"/>
    <property type="project" value="TreeGrafter"/>
</dbReference>
<protein>
    <submittedName>
        <fullName evidence="6">Two-component system response regulator</fullName>
    </submittedName>
</protein>
<evidence type="ECO:0000313" key="6">
    <source>
        <dbReference type="EMBL" id="GBG12663.1"/>
    </source>
</evidence>